<evidence type="ECO:0000313" key="1">
    <source>
        <dbReference type="EMBL" id="KAJ1157796.1"/>
    </source>
</evidence>
<comment type="caution">
    <text evidence="1">The sequence shown here is derived from an EMBL/GenBank/DDBJ whole genome shotgun (WGS) entry which is preliminary data.</text>
</comment>
<accession>A0AAV7S1J2</accession>
<protein>
    <submittedName>
        <fullName evidence="1">Uncharacterized protein</fullName>
    </submittedName>
</protein>
<dbReference type="AlphaFoldDB" id="A0AAV7S1J2"/>
<gene>
    <name evidence="1" type="ORF">NDU88_010495</name>
</gene>
<name>A0AAV7S1J2_PLEWA</name>
<dbReference type="Proteomes" id="UP001066276">
    <property type="component" value="Chromosome 5"/>
</dbReference>
<keyword evidence="2" id="KW-1185">Reference proteome</keyword>
<dbReference type="EMBL" id="JANPWB010000009">
    <property type="protein sequence ID" value="KAJ1157796.1"/>
    <property type="molecule type" value="Genomic_DNA"/>
</dbReference>
<reference evidence="1" key="1">
    <citation type="journal article" date="2022" name="bioRxiv">
        <title>Sequencing and chromosome-scale assembly of the giantPleurodeles waltlgenome.</title>
        <authorList>
            <person name="Brown T."/>
            <person name="Elewa A."/>
            <person name="Iarovenko S."/>
            <person name="Subramanian E."/>
            <person name="Araus A.J."/>
            <person name="Petzold A."/>
            <person name="Susuki M."/>
            <person name="Suzuki K.-i.T."/>
            <person name="Hayashi T."/>
            <person name="Toyoda A."/>
            <person name="Oliveira C."/>
            <person name="Osipova E."/>
            <person name="Leigh N.D."/>
            <person name="Simon A."/>
            <person name="Yun M.H."/>
        </authorList>
    </citation>
    <scope>NUCLEOTIDE SEQUENCE</scope>
    <source>
        <strain evidence="1">20211129_DDA</strain>
        <tissue evidence="1">Liver</tissue>
    </source>
</reference>
<evidence type="ECO:0000313" key="2">
    <source>
        <dbReference type="Proteomes" id="UP001066276"/>
    </source>
</evidence>
<proteinExistence type="predicted"/>
<sequence>MSWRGSIINLFFKGEDRSNPAEYRRIALIDSEAKSYASLILADLIEWSSKNNMVAVNQTRLKRGLRTTTNILAVSLIADKCKQMRKKLHLCFVDFKAAINRVVRRIL</sequence>
<organism evidence="1 2">
    <name type="scientific">Pleurodeles waltl</name>
    <name type="common">Iberian ribbed newt</name>
    <dbReference type="NCBI Taxonomy" id="8319"/>
    <lineage>
        <taxon>Eukaryota</taxon>
        <taxon>Metazoa</taxon>
        <taxon>Chordata</taxon>
        <taxon>Craniata</taxon>
        <taxon>Vertebrata</taxon>
        <taxon>Euteleostomi</taxon>
        <taxon>Amphibia</taxon>
        <taxon>Batrachia</taxon>
        <taxon>Caudata</taxon>
        <taxon>Salamandroidea</taxon>
        <taxon>Salamandridae</taxon>
        <taxon>Pleurodelinae</taxon>
        <taxon>Pleurodeles</taxon>
    </lineage>
</organism>